<dbReference type="EMBL" id="KV454002">
    <property type="protein sequence ID" value="ODQ48160.1"/>
    <property type="molecule type" value="Genomic_DNA"/>
</dbReference>
<dbReference type="PANTHER" id="PTHR14614:SF156">
    <property type="entry name" value="PROTEIN-LYSINE N-METHYLTRANSFERASE EFM2"/>
    <property type="match status" value="1"/>
</dbReference>
<dbReference type="GeneID" id="30180797"/>
<feature type="compositionally biased region" description="Basic and acidic residues" evidence="1">
    <location>
        <begin position="47"/>
        <end position="58"/>
    </location>
</feature>
<evidence type="ECO:0000313" key="2">
    <source>
        <dbReference type="EMBL" id="ODQ48160.1"/>
    </source>
</evidence>
<name>A0A1E3NPZ1_9ASCO</name>
<dbReference type="SUPFAM" id="SSF53335">
    <property type="entry name" value="S-adenosyl-L-methionine-dependent methyltransferases"/>
    <property type="match status" value="1"/>
</dbReference>
<sequence length="433" mass="48292">MDFDPLSFFEPEPKIAIQNTDNENVGKLHNNDITEVGGNSSETSEETGARKNEDCASGEKDGTVRLQVLDLPIVNTSLPAGVLSTLLKLFEPDQTKNFGPASQATHPTSAQMTMLELEKYLSCKRITTLQLEELSNFLKRNIQSTLTLTYLPKQDHTGITSFLTKVISFPFLNYTEEERDSIYNLASHVMTANSSPALKGDTTRVVEIEGLSKDILLYEPALTEDKIGNITWGASLELAKQIVKDKTSVWLPKPAAAMMTPILELGAGTGLVTIVLGLLGYRVVSTDLPEIVDNLTRNIELNQLEFVKSSPAEKIVTDSLVHVTSLDWRAPNEFLDRTMCLNGYETVLLSDPVYSTSHPYWVRDAVSAVLSQSENAHVVFMVGRRDRFEDVRECLWQLISDLGLKLILSRIVDGYDDYGVLQYDYKVYGRKDQ</sequence>
<keyword evidence="3" id="KW-1185">Reference proteome</keyword>
<reference evidence="2 3" key="1">
    <citation type="journal article" date="2016" name="Proc. Natl. Acad. Sci. U.S.A.">
        <title>Comparative genomics of biotechnologically important yeasts.</title>
        <authorList>
            <person name="Riley R."/>
            <person name="Haridas S."/>
            <person name="Wolfe K.H."/>
            <person name="Lopes M.R."/>
            <person name="Hittinger C.T."/>
            <person name="Goeker M."/>
            <person name="Salamov A.A."/>
            <person name="Wisecaver J.H."/>
            <person name="Long T.M."/>
            <person name="Calvey C.H."/>
            <person name="Aerts A.L."/>
            <person name="Barry K.W."/>
            <person name="Choi C."/>
            <person name="Clum A."/>
            <person name="Coughlan A.Y."/>
            <person name="Deshpande S."/>
            <person name="Douglass A.P."/>
            <person name="Hanson S.J."/>
            <person name="Klenk H.-P."/>
            <person name="LaButti K.M."/>
            <person name="Lapidus A."/>
            <person name="Lindquist E.A."/>
            <person name="Lipzen A.M."/>
            <person name="Meier-Kolthoff J.P."/>
            <person name="Ohm R.A."/>
            <person name="Otillar R.P."/>
            <person name="Pangilinan J.L."/>
            <person name="Peng Y."/>
            <person name="Rokas A."/>
            <person name="Rosa C.A."/>
            <person name="Scheuner C."/>
            <person name="Sibirny A.A."/>
            <person name="Slot J.C."/>
            <person name="Stielow J.B."/>
            <person name="Sun H."/>
            <person name="Kurtzman C.P."/>
            <person name="Blackwell M."/>
            <person name="Grigoriev I.V."/>
            <person name="Jeffries T.W."/>
        </authorList>
    </citation>
    <scope>NUCLEOTIDE SEQUENCE [LARGE SCALE GENOMIC DNA]</scope>
    <source>
        <strain evidence="2 3">NRRL Y-2026</strain>
    </source>
</reference>
<dbReference type="InterPro" id="IPR029063">
    <property type="entry name" value="SAM-dependent_MTases_sf"/>
</dbReference>
<gene>
    <name evidence="2" type="ORF">PICMEDRAFT_72141</name>
</gene>
<feature type="region of interest" description="Disordered" evidence="1">
    <location>
        <begin position="24"/>
        <end position="58"/>
    </location>
</feature>
<dbReference type="InterPro" id="IPR019410">
    <property type="entry name" value="Methyltransf_16"/>
</dbReference>
<evidence type="ECO:0000256" key="1">
    <source>
        <dbReference type="SAM" id="MobiDB-lite"/>
    </source>
</evidence>
<dbReference type="CDD" id="cd02440">
    <property type="entry name" value="AdoMet_MTases"/>
    <property type="match status" value="1"/>
</dbReference>
<feature type="compositionally biased region" description="Polar residues" evidence="1">
    <location>
        <begin position="33"/>
        <end position="42"/>
    </location>
</feature>
<accession>A0A1E3NPZ1</accession>
<dbReference type="GO" id="GO:0008757">
    <property type="term" value="F:S-adenosylmethionine-dependent methyltransferase activity"/>
    <property type="evidence" value="ECO:0007669"/>
    <property type="project" value="UniProtKB-ARBA"/>
</dbReference>
<evidence type="ECO:0000313" key="3">
    <source>
        <dbReference type="Proteomes" id="UP000094455"/>
    </source>
</evidence>
<dbReference type="RefSeq" id="XP_019019273.1">
    <property type="nucleotide sequence ID" value="XM_019164110.1"/>
</dbReference>
<dbReference type="Pfam" id="PF10294">
    <property type="entry name" value="Methyltransf_16"/>
    <property type="match status" value="1"/>
</dbReference>
<proteinExistence type="predicted"/>
<dbReference type="AlphaFoldDB" id="A0A1E3NPZ1"/>
<dbReference type="STRING" id="763406.A0A1E3NPZ1"/>
<dbReference type="GO" id="GO:0005829">
    <property type="term" value="C:cytosol"/>
    <property type="evidence" value="ECO:0007669"/>
    <property type="project" value="TreeGrafter"/>
</dbReference>
<organism evidence="2 3">
    <name type="scientific">Pichia membranifaciens NRRL Y-2026</name>
    <dbReference type="NCBI Taxonomy" id="763406"/>
    <lineage>
        <taxon>Eukaryota</taxon>
        <taxon>Fungi</taxon>
        <taxon>Dikarya</taxon>
        <taxon>Ascomycota</taxon>
        <taxon>Saccharomycotina</taxon>
        <taxon>Pichiomycetes</taxon>
        <taxon>Pichiales</taxon>
        <taxon>Pichiaceae</taxon>
        <taxon>Pichia</taxon>
    </lineage>
</organism>
<protein>
    <submittedName>
        <fullName evidence="2">Uncharacterized protein</fullName>
    </submittedName>
</protein>
<dbReference type="OrthoDB" id="433955at2759"/>
<dbReference type="Proteomes" id="UP000094455">
    <property type="component" value="Unassembled WGS sequence"/>
</dbReference>
<dbReference type="PANTHER" id="PTHR14614">
    <property type="entry name" value="HEPATOCELLULAR CARCINOMA-ASSOCIATED ANTIGEN"/>
    <property type="match status" value="1"/>
</dbReference>
<dbReference type="Gene3D" id="3.40.50.150">
    <property type="entry name" value="Vaccinia Virus protein VP39"/>
    <property type="match status" value="1"/>
</dbReference>